<evidence type="ECO:0000259" key="8">
    <source>
        <dbReference type="Pfam" id="PF14768"/>
    </source>
</evidence>
<organism evidence="9 10">
    <name type="scientific">Octopus vulgaris</name>
    <name type="common">Common octopus</name>
    <dbReference type="NCBI Taxonomy" id="6645"/>
    <lineage>
        <taxon>Eukaryota</taxon>
        <taxon>Metazoa</taxon>
        <taxon>Spiralia</taxon>
        <taxon>Lophotrochozoa</taxon>
        <taxon>Mollusca</taxon>
        <taxon>Cephalopoda</taxon>
        <taxon>Coleoidea</taxon>
        <taxon>Octopodiformes</taxon>
        <taxon>Octopoda</taxon>
        <taxon>Incirrata</taxon>
        <taxon>Octopodidae</taxon>
        <taxon>Octopus</taxon>
    </lineage>
</organism>
<dbReference type="PANTHER" id="PTHR31742:SF1">
    <property type="entry name" value="RPA-INTERACTING PROTEIN"/>
    <property type="match status" value="1"/>
</dbReference>
<keyword evidence="2" id="KW-0479">Metal-binding</keyword>
<sequence length="281" mass="32838">MSYKFSIAYEISKILRSNIFESQLMKRHRYLSLFRLSLSGGATMANAASPLRTEDRKLQRQAMYKVSTPPWKETYRKKCFERLRLSRAKLLDRFRQMKDEPEGETDVELIKDIMNKEWLSLWDDEAELEREANIPLDISFIPEDENVERILEIFEEIEAELKEEEQKLLREHDLYEESYLNEEKELCSALESLTADEVVCPICKKNPLIENKGVIFCKCGLRINTEQDGFKLADVKAQLDSGIEIHNFTCDAEPEFSMMCVLGTTNLFMTCEACDFMHIII</sequence>
<feature type="domain" description="RPA-interacting protein C-terminal" evidence="8">
    <location>
        <begin position="199"/>
        <end position="278"/>
    </location>
</feature>
<keyword evidence="10" id="KW-1185">Reference proteome</keyword>
<keyword evidence="3" id="KW-0863">Zinc-finger</keyword>
<dbReference type="InterPro" id="IPR028156">
    <property type="entry name" value="RIP"/>
</dbReference>
<dbReference type="InterPro" id="IPR028159">
    <property type="entry name" value="RPA_interact_C_dom"/>
</dbReference>
<dbReference type="AlphaFoldDB" id="A0AA36BVP2"/>
<accession>A0AA36BVP2</accession>
<evidence type="ECO:0000313" key="10">
    <source>
        <dbReference type="Proteomes" id="UP001162480"/>
    </source>
</evidence>
<evidence type="ECO:0000256" key="4">
    <source>
        <dbReference type="ARBA" id="ARBA00022833"/>
    </source>
</evidence>
<dbReference type="PANTHER" id="PTHR31742">
    <property type="entry name" value="RPA-INTERACTING PROTEIN RPAIN"/>
    <property type="match status" value="1"/>
</dbReference>
<feature type="coiled-coil region" evidence="6">
    <location>
        <begin position="147"/>
        <end position="178"/>
    </location>
</feature>
<evidence type="ECO:0000256" key="1">
    <source>
        <dbReference type="ARBA" id="ARBA00004123"/>
    </source>
</evidence>
<evidence type="ECO:0008006" key="11">
    <source>
        <dbReference type="Google" id="ProtNLM"/>
    </source>
</evidence>
<name>A0AA36BVP2_OCTVU</name>
<dbReference type="Proteomes" id="UP001162480">
    <property type="component" value="Chromosome 25"/>
</dbReference>
<dbReference type="GO" id="GO:0005634">
    <property type="term" value="C:nucleus"/>
    <property type="evidence" value="ECO:0007669"/>
    <property type="project" value="UniProtKB-SubCell"/>
</dbReference>
<keyword evidence="6" id="KW-0175">Coiled coil</keyword>
<comment type="subcellular location">
    <subcellularLocation>
        <location evidence="1">Nucleus</location>
    </subcellularLocation>
</comment>
<reference evidence="9" key="1">
    <citation type="submission" date="2023-08" db="EMBL/GenBank/DDBJ databases">
        <authorList>
            <person name="Alioto T."/>
            <person name="Alioto T."/>
            <person name="Gomez Garrido J."/>
        </authorList>
    </citation>
    <scope>NUCLEOTIDE SEQUENCE</scope>
</reference>
<dbReference type="GO" id="GO:0008270">
    <property type="term" value="F:zinc ion binding"/>
    <property type="evidence" value="ECO:0007669"/>
    <property type="project" value="UniProtKB-KW"/>
</dbReference>
<dbReference type="Pfam" id="PF14768">
    <property type="entry name" value="RPA_interact_C"/>
    <property type="match status" value="1"/>
</dbReference>
<dbReference type="GO" id="GO:0006606">
    <property type="term" value="P:protein import into nucleus"/>
    <property type="evidence" value="ECO:0007669"/>
    <property type="project" value="TreeGrafter"/>
</dbReference>
<dbReference type="EMBL" id="OX597838">
    <property type="protein sequence ID" value="CAI9740636.1"/>
    <property type="molecule type" value="Genomic_DNA"/>
</dbReference>
<feature type="domain" description="RPA-interacting protein N-terminal" evidence="7">
    <location>
        <begin position="59"/>
        <end position="97"/>
    </location>
</feature>
<protein>
    <recommendedName>
        <fullName evidence="11">RPA-interacting protein</fullName>
    </recommendedName>
</protein>
<dbReference type="Pfam" id="PF14766">
    <property type="entry name" value="RPA_interact_N"/>
    <property type="match status" value="1"/>
</dbReference>
<evidence type="ECO:0000256" key="2">
    <source>
        <dbReference type="ARBA" id="ARBA00022723"/>
    </source>
</evidence>
<evidence type="ECO:0000256" key="3">
    <source>
        <dbReference type="ARBA" id="ARBA00022771"/>
    </source>
</evidence>
<proteinExistence type="predicted"/>
<evidence type="ECO:0000256" key="6">
    <source>
        <dbReference type="SAM" id="Coils"/>
    </source>
</evidence>
<dbReference type="InterPro" id="IPR028158">
    <property type="entry name" value="RPA_interact_N_dom"/>
</dbReference>
<evidence type="ECO:0000256" key="5">
    <source>
        <dbReference type="ARBA" id="ARBA00023242"/>
    </source>
</evidence>
<evidence type="ECO:0000259" key="7">
    <source>
        <dbReference type="Pfam" id="PF14766"/>
    </source>
</evidence>
<gene>
    <name evidence="9" type="ORF">OCTVUL_1B023095</name>
</gene>
<keyword evidence="5" id="KW-0539">Nucleus</keyword>
<evidence type="ECO:0000313" key="9">
    <source>
        <dbReference type="EMBL" id="CAI9740636.1"/>
    </source>
</evidence>
<keyword evidence="4" id="KW-0862">Zinc</keyword>